<name>A0A4Z2IRR8_9TELE</name>
<dbReference type="EMBL" id="SRLO01000052">
    <property type="protein sequence ID" value="TNN80709.1"/>
    <property type="molecule type" value="Genomic_DNA"/>
</dbReference>
<evidence type="ECO:0000256" key="1">
    <source>
        <dbReference type="SAM" id="MobiDB-lite"/>
    </source>
</evidence>
<keyword evidence="3" id="KW-1185">Reference proteome</keyword>
<feature type="region of interest" description="Disordered" evidence="1">
    <location>
        <begin position="493"/>
        <end position="519"/>
    </location>
</feature>
<accession>A0A4Z2IRR8</accession>
<comment type="caution">
    <text evidence="2">The sequence shown here is derived from an EMBL/GenBank/DDBJ whole genome shotgun (WGS) entry which is preliminary data.</text>
</comment>
<protein>
    <submittedName>
        <fullName evidence="2">Uncharacterized protein</fullName>
    </submittedName>
</protein>
<dbReference type="AlphaFoldDB" id="A0A4Z2IRR8"/>
<evidence type="ECO:0000313" key="3">
    <source>
        <dbReference type="Proteomes" id="UP000314294"/>
    </source>
</evidence>
<gene>
    <name evidence="2" type="ORF">EYF80_009060</name>
</gene>
<feature type="compositionally biased region" description="Basic and acidic residues" evidence="1">
    <location>
        <begin position="508"/>
        <end position="519"/>
    </location>
</feature>
<dbReference type="Proteomes" id="UP000314294">
    <property type="component" value="Unassembled WGS sequence"/>
</dbReference>
<sequence length="576" mass="63182">MSEQLPITTDDTLLCCKRFSCDEGVEEIWLGGEPFLEKASHHCHHQVNLDKQHQTQRLMEPRVSDCVIYCGAEASNLKEIQFQLRGFPWPRDTPPLSILIGRCSASRWPPECTVRCCCRDLDNPLGTGDKLTFLFIGRQRIDLELLLISLALMRFSLSYATDLPPPHNPKSDILKQGSLQVNCSQTKALIVLTLTVREGLEPGPYPPSKDGSSSATSRLLCPHSHTDAGAHYADAVSSTVDVDALVGWHIALSAFPPAVALAPATGVLAIATAQHWAGSWTKHMHGLYFEDFLNLKAERDRVFLGSGLVGGEYTEPVAIAQTMICRTQSTHSVAPGDSISGTLLPSTQLSCSGTLSGGVVCSSAVGERPSLLNDPHQGKGQRGKEGRGVLERFSAHGLMASGADGLLVTHNHIRENPAAINMCRMSSLRGRRRPRGRPLSGQPSFSACVCNLQQNGAVPVTQWRRLKHGHMHKPASALQDFLASRCEVADRNQVNTPRLTPPFPRLQNRKDGKNQKERRSFHADLPLSLSDLFSCSVSVRVSTELERLDRQELLPEDLPRPPRPHRFMARSGDITA</sequence>
<evidence type="ECO:0000313" key="2">
    <source>
        <dbReference type="EMBL" id="TNN80709.1"/>
    </source>
</evidence>
<feature type="region of interest" description="Disordered" evidence="1">
    <location>
        <begin position="552"/>
        <end position="576"/>
    </location>
</feature>
<proteinExistence type="predicted"/>
<organism evidence="2 3">
    <name type="scientific">Liparis tanakae</name>
    <name type="common">Tanaka's snailfish</name>
    <dbReference type="NCBI Taxonomy" id="230148"/>
    <lineage>
        <taxon>Eukaryota</taxon>
        <taxon>Metazoa</taxon>
        <taxon>Chordata</taxon>
        <taxon>Craniata</taxon>
        <taxon>Vertebrata</taxon>
        <taxon>Euteleostomi</taxon>
        <taxon>Actinopterygii</taxon>
        <taxon>Neopterygii</taxon>
        <taxon>Teleostei</taxon>
        <taxon>Neoteleostei</taxon>
        <taxon>Acanthomorphata</taxon>
        <taxon>Eupercaria</taxon>
        <taxon>Perciformes</taxon>
        <taxon>Cottioidei</taxon>
        <taxon>Cottales</taxon>
        <taxon>Liparidae</taxon>
        <taxon>Liparis</taxon>
    </lineage>
</organism>
<reference evidence="2 3" key="1">
    <citation type="submission" date="2019-03" db="EMBL/GenBank/DDBJ databases">
        <title>First draft genome of Liparis tanakae, snailfish: a comprehensive survey of snailfish specific genes.</title>
        <authorList>
            <person name="Kim W."/>
            <person name="Song I."/>
            <person name="Jeong J.-H."/>
            <person name="Kim D."/>
            <person name="Kim S."/>
            <person name="Ryu S."/>
            <person name="Song J.Y."/>
            <person name="Lee S.K."/>
        </authorList>
    </citation>
    <scope>NUCLEOTIDE SEQUENCE [LARGE SCALE GENOMIC DNA]</scope>
    <source>
        <tissue evidence="2">Muscle</tissue>
    </source>
</reference>